<evidence type="ECO:0000313" key="3">
    <source>
        <dbReference type="EMBL" id="KAA8522445.1"/>
    </source>
</evidence>
<dbReference type="FunFam" id="1.25.40.10:FF:000073">
    <property type="entry name" value="Pentatricopeptide repeat-containing protein chloroplastic"/>
    <property type="match status" value="1"/>
</dbReference>
<proteinExistence type="predicted"/>
<dbReference type="PROSITE" id="PS51375">
    <property type="entry name" value="PPR"/>
    <property type="match status" value="4"/>
</dbReference>
<dbReference type="GO" id="GO:0009451">
    <property type="term" value="P:RNA modification"/>
    <property type="evidence" value="ECO:0007669"/>
    <property type="project" value="InterPro"/>
</dbReference>
<dbReference type="AlphaFoldDB" id="A0A5J4ZUP2"/>
<feature type="repeat" description="PPR" evidence="2">
    <location>
        <begin position="82"/>
        <end position="112"/>
    </location>
</feature>
<evidence type="ECO:0000313" key="4">
    <source>
        <dbReference type="Proteomes" id="UP000325577"/>
    </source>
</evidence>
<name>A0A5J4ZUP2_9ASTE</name>
<feature type="repeat" description="PPR" evidence="2">
    <location>
        <begin position="213"/>
        <end position="247"/>
    </location>
</feature>
<feature type="repeat" description="PPR" evidence="2">
    <location>
        <begin position="386"/>
        <end position="420"/>
    </location>
</feature>
<evidence type="ECO:0008006" key="5">
    <source>
        <dbReference type="Google" id="ProtNLM"/>
    </source>
</evidence>
<dbReference type="PANTHER" id="PTHR47926:SF513">
    <property type="entry name" value="PENTATRICOPEPTIDE REPEAT-CONTAINING PROTEIN"/>
    <property type="match status" value="1"/>
</dbReference>
<sequence>MHSVQLNPLKFTSFPITQNPMERDRASPVNPKNNNLKLQAPSLCEDIFSDILASLRICTENRNLKVGLCIHAKILKSGLHSDVFVGNSLLDMYSKCGHIENAAELFEHMPNRTVVSWTSIISGYCKRGLDDEALSLFCQMLTNIQPNEYALAVLLRACVQKGDPKLVQVIHCQAIKYGFVMDSFLQNSLIDAYAKFGILVAAENLLDRFSCRDVVSWTSVISGCVYNGMMQRALALLFQMQEDGVMPNEVTVLSILQACSSFNEWDVSRWIHGLIMKMDWRRNETVVNSLVQMYCTNGYFEEGIQILCDLCFSSEGQYLSPETMATLLQGCGHSGSLELGKGIHGYLIKHGFFPCIVIENSLMDMYGENGEHDSAFQLFAMMGSKDIISWNTMIRCLLKNEQSSEALKLLSEIHTNGERYRIFPDFITVLASIQACSKLASLRLDFAEKIFAEMPLRDLGSWNSMIAAYGINGNGVSALKIFTELKKSVIYQPNAITLVNVLSACAHAGLVEEGSEIFRCMWRDYGIEPRMEHFACVVDLLGRSGRLEEAKAFIEKMPIRPGPDVWGALLGACALFGNVEIAESAAEKLCVLELKSNAWRVAISNIYAGVGRWKDAAKVRAEMRRSEEFRKEGGWSSVGGER</sequence>
<dbReference type="FunFam" id="1.25.40.10:FF:000227">
    <property type="entry name" value="Pentatricopeptide repeat-containing protein At3g13880"/>
    <property type="match status" value="1"/>
</dbReference>
<dbReference type="OrthoDB" id="647890at2759"/>
<evidence type="ECO:0000256" key="2">
    <source>
        <dbReference type="PROSITE-ProRule" id="PRU00708"/>
    </source>
</evidence>
<feature type="repeat" description="PPR" evidence="2">
    <location>
        <begin position="113"/>
        <end position="143"/>
    </location>
</feature>
<dbReference type="GO" id="GO:0003729">
    <property type="term" value="F:mRNA binding"/>
    <property type="evidence" value="ECO:0007669"/>
    <property type="project" value="UniProtKB-ARBA"/>
</dbReference>
<dbReference type="Proteomes" id="UP000325577">
    <property type="component" value="Linkage Group LG5"/>
</dbReference>
<dbReference type="InterPro" id="IPR046960">
    <property type="entry name" value="PPR_At4g14850-like_plant"/>
</dbReference>
<protein>
    <recommendedName>
        <fullName evidence="5">Pentacotripeptide-repeat region of PRORP domain-containing protein</fullName>
    </recommendedName>
</protein>
<organism evidence="3 4">
    <name type="scientific">Nyssa sinensis</name>
    <dbReference type="NCBI Taxonomy" id="561372"/>
    <lineage>
        <taxon>Eukaryota</taxon>
        <taxon>Viridiplantae</taxon>
        <taxon>Streptophyta</taxon>
        <taxon>Embryophyta</taxon>
        <taxon>Tracheophyta</taxon>
        <taxon>Spermatophyta</taxon>
        <taxon>Magnoliopsida</taxon>
        <taxon>eudicotyledons</taxon>
        <taxon>Gunneridae</taxon>
        <taxon>Pentapetalae</taxon>
        <taxon>asterids</taxon>
        <taxon>Cornales</taxon>
        <taxon>Nyssaceae</taxon>
        <taxon>Nyssa</taxon>
    </lineage>
</organism>
<dbReference type="InterPro" id="IPR002885">
    <property type="entry name" value="PPR_rpt"/>
</dbReference>
<accession>A0A5J4ZUP2</accession>
<reference evidence="3 4" key="1">
    <citation type="submission" date="2019-09" db="EMBL/GenBank/DDBJ databases">
        <title>A chromosome-level genome assembly of the Chinese tupelo Nyssa sinensis.</title>
        <authorList>
            <person name="Yang X."/>
            <person name="Kang M."/>
            <person name="Yang Y."/>
            <person name="Xiong H."/>
            <person name="Wang M."/>
            <person name="Zhang Z."/>
            <person name="Wang Z."/>
            <person name="Wu H."/>
            <person name="Ma T."/>
            <person name="Liu J."/>
            <person name="Xi Z."/>
        </authorList>
    </citation>
    <scope>NUCLEOTIDE SEQUENCE [LARGE SCALE GENOMIC DNA]</scope>
    <source>
        <strain evidence="3">J267</strain>
        <tissue evidence="3">Leaf</tissue>
    </source>
</reference>
<dbReference type="FunFam" id="1.25.40.10:FF:000090">
    <property type="entry name" value="Pentatricopeptide repeat-containing protein, chloroplastic"/>
    <property type="match status" value="1"/>
</dbReference>
<gene>
    <name evidence="3" type="ORF">F0562_013194</name>
</gene>
<keyword evidence="1" id="KW-0677">Repeat</keyword>
<dbReference type="Pfam" id="PF13041">
    <property type="entry name" value="PPR_2"/>
    <property type="match status" value="2"/>
</dbReference>
<keyword evidence="4" id="KW-1185">Reference proteome</keyword>
<evidence type="ECO:0000256" key="1">
    <source>
        <dbReference type="ARBA" id="ARBA00022737"/>
    </source>
</evidence>
<dbReference type="PANTHER" id="PTHR47926">
    <property type="entry name" value="PENTATRICOPEPTIDE REPEAT-CONTAINING PROTEIN"/>
    <property type="match status" value="1"/>
</dbReference>
<dbReference type="Pfam" id="PF01535">
    <property type="entry name" value="PPR"/>
    <property type="match status" value="8"/>
</dbReference>
<dbReference type="InterPro" id="IPR046848">
    <property type="entry name" value="E_motif"/>
</dbReference>
<dbReference type="EMBL" id="CM018048">
    <property type="protein sequence ID" value="KAA8522445.1"/>
    <property type="molecule type" value="Genomic_DNA"/>
</dbReference>
<dbReference type="Pfam" id="PF20431">
    <property type="entry name" value="E_motif"/>
    <property type="match status" value="1"/>
</dbReference>
<dbReference type="NCBIfam" id="TIGR00756">
    <property type="entry name" value="PPR"/>
    <property type="match status" value="4"/>
</dbReference>
<dbReference type="Gene3D" id="1.25.40.10">
    <property type="entry name" value="Tetratricopeptide repeat domain"/>
    <property type="match status" value="4"/>
</dbReference>
<dbReference type="InterPro" id="IPR011990">
    <property type="entry name" value="TPR-like_helical_dom_sf"/>
</dbReference>